<organism evidence="2 3">
    <name type="scientific">Mesorhabditis spiculigera</name>
    <dbReference type="NCBI Taxonomy" id="96644"/>
    <lineage>
        <taxon>Eukaryota</taxon>
        <taxon>Metazoa</taxon>
        <taxon>Ecdysozoa</taxon>
        <taxon>Nematoda</taxon>
        <taxon>Chromadorea</taxon>
        <taxon>Rhabditida</taxon>
        <taxon>Rhabditina</taxon>
        <taxon>Rhabditomorpha</taxon>
        <taxon>Rhabditoidea</taxon>
        <taxon>Rhabditidae</taxon>
        <taxon>Mesorhabditinae</taxon>
        <taxon>Mesorhabditis</taxon>
    </lineage>
</organism>
<accession>A0AA36CJX3</accession>
<dbReference type="AlphaFoldDB" id="A0AA36CJX3"/>
<keyword evidence="1" id="KW-1133">Transmembrane helix</keyword>
<evidence type="ECO:0000313" key="2">
    <source>
        <dbReference type="EMBL" id="CAJ0570380.1"/>
    </source>
</evidence>
<sequence>MSSMGLTPLPPPRVPTQPKVTFKGARTWRESVAMFMLVGLSLAVFVSAICTAYYVYRNRETYEELVDYMDKTISISKINFNARIGEYKIHQKEHDVLGDQETYKTATLLMLFSECGCYVFIAVAVLLYMWTDVSQGTKKILYWFMVAVTIVYAVIQIHVFAFFLYPYSSALPNQTETLLNHAIPYNPGGLQQMEQRFGCTFDLDLYEAYKRRNNPKNTCDPEIESSFYPPWLLITMGALRLVPIVIFVLLVVKRTPLSEWVAQLMESYRPGASSAKKRLYVKKQDYRNTGTYQTGDYGAKTTTFGATNSAHEADRPPVPSPGPLDHSISYNNAAYFATSGAYGSPSTRSSEISRIDAIDLTRAAHHNSGTIMSDV</sequence>
<feature type="non-terminal residue" evidence="2">
    <location>
        <position position="375"/>
    </location>
</feature>
<feature type="transmembrane region" description="Helical" evidence="1">
    <location>
        <begin position="231"/>
        <end position="252"/>
    </location>
</feature>
<evidence type="ECO:0000313" key="3">
    <source>
        <dbReference type="Proteomes" id="UP001177023"/>
    </source>
</evidence>
<keyword evidence="1" id="KW-0812">Transmembrane</keyword>
<feature type="transmembrane region" description="Helical" evidence="1">
    <location>
        <begin position="32"/>
        <end position="56"/>
    </location>
</feature>
<comment type="caution">
    <text evidence="2">The sequence shown here is derived from an EMBL/GenBank/DDBJ whole genome shotgun (WGS) entry which is preliminary data.</text>
</comment>
<keyword evidence="1" id="KW-0472">Membrane</keyword>
<proteinExistence type="predicted"/>
<evidence type="ECO:0000256" key="1">
    <source>
        <dbReference type="SAM" id="Phobius"/>
    </source>
</evidence>
<name>A0AA36CJX3_9BILA</name>
<reference evidence="2" key="1">
    <citation type="submission" date="2023-06" db="EMBL/GenBank/DDBJ databases">
        <authorList>
            <person name="Delattre M."/>
        </authorList>
    </citation>
    <scope>NUCLEOTIDE SEQUENCE</scope>
    <source>
        <strain evidence="2">AF72</strain>
    </source>
</reference>
<keyword evidence="3" id="KW-1185">Reference proteome</keyword>
<protein>
    <submittedName>
        <fullName evidence="2">Uncharacterized protein</fullName>
    </submittedName>
</protein>
<gene>
    <name evidence="2" type="ORF">MSPICULIGERA_LOCUS8822</name>
</gene>
<dbReference type="EMBL" id="CATQJA010002305">
    <property type="protein sequence ID" value="CAJ0570380.1"/>
    <property type="molecule type" value="Genomic_DNA"/>
</dbReference>
<feature type="transmembrane region" description="Helical" evidence="1">
    <location>
        <begin position="140"/>
        <end position="165"/>
    </location>
</feature>
<feature type="transmembrane region" description="Helical" evidence="1">
    <location>
        <begin position="106"/>
        <end position="128"/>
    </location>
</feature>
<dbReference type="Proteomes" id="UP001177023">
    <property type="component" value="Unassembled WGS sequence"/>
</dbReference>